<dbReference type="Gene3D" id="3.30.300.20">
    <property type="match status" value="1"/>
</dbReference>
<dbReference type="GeneID" id="54351068"/>
<dbReference type="OrthoDB" id="60422at2759"/>
<evidence type="ECO:0000313" key="3">
    <source>
        <dbReference type="Proteomes" id="UP000800082"/>
    </source>
</evidence>
<dbReference type="AlphaFoldDB" id="A0A6A5REV5"/>
<protein>
    <submittedName>
        <fullName evidence="2">OsmC-like protein</fullName>
    </submittedName>
</protein>
<proteinExistence type="inferred from homology"/>
<dbReference type="EMBL" id="ML978980">
    <property type="protein sequence ID" value="KAF1925969.1"/>
    <property type="molecule type" value="Genomic_DNA"/>
</dbReference>
<sequence length="178" mass="19257">MASRSFTPMLRSAMRVSPRSITSVPRRSLNTETAPSLYSAHAKVVGARVGHVDGENLKVELTMAKALGGKGDAGKTNPEELFAAGYGACFQSAMNAVAPSVNVKMPTTPEDSIVETKVHLVGSMKDLDMGLRVEMNVKVRGLSKEELENVVYKARQVCPYSRATKDNVYTTVTCETME</sequence>
<organism evidence="2 3">
    <name type="scientific">Didymella exigua CBS 183.55</name>
    <dbReference type="NCBI Taxonomy" id="1150837"/>
    <lineage>
        <taxon>Eukaryota</taxon>
        <taxon>Fungi</taxon>
        <taxon>Dikarya</taxon>
        <taxon>Ascomycota</taxon>
        <taxon>Pezizomycotina</taxon>
        <taxon>Dothideomycetes</taxon>
        <taxon>Pleosporomycetidae</taxon>
        <taxon>Pleosporales</taxon>
        <taxon>Pleosporineae</taxon>
        <taxon>Didymellaceae</taxon>
        <taxon>Didymella</taxon>
    </lineage>
</organism>
<dbReference type="GO" id="GO:0006979">
    <property type="term" value="P:response to oxidative stress"/>
    <property type="evidence" value="ECO:0007669"/>
    <property type="project" value="InterPro"/>
</dbReference>
<dbReference type="InterPro" id="IPR036102">
    <property type="entry name" value="OsmC/Ohrsf"/>
</dbReference>
<dbReference type="RefSeq" id="XP_033446221.1">
    <property type="nucleotide sequence ID" value="XM_033593400.1"/>
</dbReference>
<dbReference type="InterPro" id="IPR019953">
    <property type="entry name" value="OHR"/>
</dbReference>
<evidence type="ECO:0000256" key="1">
    <source>
        <dbReference type="ARBA" id="ARBA00007378"/>
    </source>
</evidence>
<gene>
    <name evidence="2" type="ORF">M421DRAFT_423248</name>
</gene>
<dbReference type="SUPFAM" id="SSF82784">
    <property type="entry name" value="OsmC-like"/>
    <property type="match status" value="1"/>
</dbReference>
<dbReference type="NCBIfam" id="TIGR03561">
    <property type="entry name" value="organ_hyd_perox"/>
    <property type="match status" value="1"/>
</dbReference>
<keyword evidence="3" id="KW-1185">Reference proteome</keyword>
<accession>A0A6A5REV5</accession>
<dbReference type="PANTHER" id="PTHR33797">
    <property type="entry name" value="ORGANIC HYDROPEROXIDE RESISTANCE PROTEIN-LIKE"/>
    <property type="match status" value="1"/>
</dbReference>
<dbReference type="PANTHER" id="PTHR33797:SF2">
    <property type="entry name" value="ORGANIC HYDROPEROXIDE RESISTANCE PROTEIN-LIKE"/>
    <property type="match status" value="1"/>
</dbReference>
<reference evidence="2" key="1">
    <citation type="journal article" date="2020" name="Stud. Mycol.">
        <title>101 Dothideomycetes genomes: a test case for predicting lifestyles and emergence of pathogens.</title>
        <authorList>
            <person name="Haridas S."/>
            <person name="Albert R."/>
            <person name="Binder M."/>
            <person name="Bloem J."/>
            <person name="Labutti K."/>
            <person name="Salamov A."/>
            <person name="Andreopoulos B."/>
            <person name="Baker S."/>
            <person name="Barry K."/>
            <person name="Bills G."/>
            <person name="Bluhm B."/>
            <person name="Cannon C."/>
            <person name="Castanera R."/>
            <person name="Culley D."/>
            <person name="Daum C."/>
            <person name="Ezra D."/>
            <person name="Gonzalez J."/>
            <person name="Henrissat B."/>
            <person name="Kuo A."/>
            <person name="Liang C."/>
            <person name="Lipzen A."/>
            <person name="Lutzoni F."/>
            <person name="Magnuson J."/>
            <person name="Mondo S."/>
            <person name="Nolan M."/>
            <person name="Ohm R."/>
            <person name="Pangilinan J."/>
            <person name="Park H.-J."/>
            <person name="Ramirez L."/>
            <person name="Alfaro M."/>
            <person name="Sun H."/>
            <person name="Tritt A."/>
            <person name="Yoshinaga Y."/>
            <person name="Zwiers L.-H."/>
            <person name="Turgeon B."/>
            <person name="Goodwin S."/>
            <person name="Spatafora J."/>
            <person name="Crous P."/>
            <person name="Grigoriev I."/>
        </authorList>
    </citation>
    <scope>NUCLEOTIDE SEQUENCE</scope>
    <source>
        <strain evidence="2">CBS 183.55</strain>
    </source>
</reference>
<dbReference type="InterPro" id="IPR015946">
    <property type="entry name" value="KH_dom-like_a/b"/>
</dbReference>
<name>A0A6A5REV5_9PLEO</name>
<dbReference type="Proteomes" id="UP000800082">
    <property type="component" value="Unassembled WGS sequence"/>
</dbReference>
<comment type="similarity">
    <text evidence="1">Belongs to the OsmC/Ohr family.</text>
</comment>
<dbReference type="InterPro" id="IPR003718">
    <property type="entry name" value="OsmC/Ohr_fam"/>
</dbReference>
<dbReference type="Gene3D" id="2.20.25.10">
    <property type="match status" value="1"/>
</dbReference>
<dbReference type="Pfam" id="PF02566">
    <property type="entry name" value="OsmC"/>
    <property type="match status" value="1"/>
</dbReference>
<evidence type="ECO:0000313" key="2">
    <source>
        <dbReference type="EMBL" id="KAF1925969.1"/>
    </source>
</evidence>